<accession>A0A4R8UWI2</accession>
<evidence type="ECO:0000313" key="3">
    <source>
        <dbReference type="Proteomes" id="UP000298173"/>
    </source>
</evidence>
<dbReference type="RefSeq" id="WP_134503508.1">
    <property type="nucleotide sequence ID" value="NZ_SOEY01000023.1"/>
</dbReference>
<dbReference type="Proteomes" id="UP000298173">
    <property type="component" value="Unassembled WGS sequence"/>
</dbReference>
<feature type="region of interest" description="Disordered" evidence="1">
    <location>
        <begin position="282"/>
        <end position="306"/>
    </location>
</feature>
<dbReference type="EMBL" id="SOEY01000023">
    <property type="protein sequence ID" value="TFB71857.1"/>
    <property type="molecule type" value="Genomic_DNA"/>
</dbReference>
<sequence length="306" mass="32195">MLTGFLPTAALCCRAFHQKSSACRPGPSPLMFTRSPAAIQLGYFSGYEAATFNLGDLVVSLGSALAGADTTKVISCAVTFEVGVDSSGFAGASLNNLSNAQQRSLTACYHAGMLSNVEVINDVIGTVQNAIEPQGTARSVDLSGFQITQTSLEPISPNTNLFMIKTLETDRPSILAAAQAEAAAGTSADAQASVLVEGFEDCGYAEWCPVLPTGPDETAAGPFVHYRGSDEAASPDFVVLYPANPYQALTFPKTDRGIGAGATKQDVMTAYADVFVWDWTVTSSQTPPSPDTPTKRRRRVGDGRFV</sequence>
<keyword evidence="3" id="KW-1185">Reference proteome</keyword>
<comment type="caution">
    <text evidence="2">The sequence shown here is derived from an EMBL/GenBank/DDBJ whole genome shotgun (WGS) entry which is preliminary data.</text>
</comment>
<evidence type="ECO:0000313" key="2">
    <source>
        <dbReference type="EMBL" id="TFB71857.1"/>
    </source>
</evidence>
<dbReference type="OrthoDB" id="5073669at2"/>
<protein>
    <submittedName>
        <fullName evidence="2">Uncharacterized protein</fullName>
    </submittedName>
</protein>
<proteinExistence type="predicted"/>
<gene>
    <name evidence="2" type="ORF">E3O06_11380</name>
</gene>
<name>A0A4R8UWI2_9MICO</name>
<dbReference type="AlphaFoldDB" id="A0A4R8UWI2"/>
<evidence type="ECO:0000256" key="1">
    <source>
        <dbReference type="SAM" id="MobiDB-lite"/>
    </source>
</evidence>
<organism evidence="2 3">
    <name type="scientific">Cryobacterium glaciale</name>
    <dbReference type="NCBI Taxonomy" id="1259145"/>
    <lineage>
        <taxon>Bacteria</taxon>
        <taxon>Bacillati</taxon>
        <taxon>Actinomycetota</taxon>
        <taxon>Actinomycetes</taxon>
        <taxon>Micrococcales</taxon>
        <taxon>Microbacteriaceae</taxon>
        <taxon>Cryobacterium</taxon>
    </lineage>
</organism>
<reference evidence="2 3" key="1">
    <citation type="submission" date="2019-03" db="EMBL/GenBank/DDBJ databases">
        <title>Genomics of glacier-inhabiting Cryobacterium strains.</title>
        <authorList>
            <person name="Liu Q."/>
            <person name="Xin Y.-H."/>
        </authorList>
    </citation>
    <scope>NUCLEOTIDE SEQUENCE [LARGE SCALE GENOMIC DNA]</scope>
    <source>
        <strain evidence="2 3">HLT2-23</strain>
    </source>
</reference>